<dbReference type="PANTHER" id="PTHR34693:SF1">
    <property type="entry name" value="PROTEIN PAR32"/>
    <property type="match status" value="1"/>
</dbReference>
<gene>
    <name evidence="2" type="ORF">OBBRIDRAFT_737742</name>
</gene>
<sequence length="287" mass="29976">MPDAPPPVYRSTSRGRDAFQSSGRGGIGNIRQASQEPPRADPDNASPARGREPTVNPERVLYTGRGGAGNIRSASRAQDDPTASSQATAADYERGVILNSEEAAKTAHSSGRGGLGNIRSPSRSQSRGPRTPPVRSTGRGGAGNLVYAPSEQADALAAEELERQRLAHGADGIHSTGRGGLANITSLPTPPPDYAPPQTAPLAESTGRGGAGNIVRSRSASRDPERRDTSRGRSASKDRHALAHLWSKLTQERDERADGADGRQSAPPAPIVEAHEDGENARTAVDA</sequence>
<dbReference type="Proteomes" id="UP000250043">
    <property type="component" value="Unassembled WGS sequence"/>
</dbReference>
<dbReference type="InterPro" id="IPR053203">
    <property type="entry name" value="Cisplatin_resist-associated"/>
</dbReference>
<feature type="compositionally biased region" description="Low complexity" evidence="1">
    <location>
        <begin position="119"/>
        <end position="129"/>
    </location>
</feature>
<feature type="compositionally biased region" description="Basic and acidic residues" evidence="1">
    <location>
        <begin position="220"/>
        <end position="241"/>
    </location>
</feature>
<keyword evidence="3" id="KW-1185">Reference proteome</keyword>
<proteinExistence type="predicted"/>
<dbReference type="Pfam" id="PF12223">
    <property type="entry name" value="DUF3602"/>
    <property type="match status" value="2"/>
</dbReference>
<evidence type="ECO:0000313" key="3">
    <source>
        <dbReference type="Proteomes" id="UP000250043"/>
    </source>
</evidence>
<dbReference type="AlphaFoldDB" id="A0A8E2DH35"/>
<protein>
    <submittedName>
        <fullName evidence="2">Uncharacterized protein</fullName>
    </submittedName>
</protein>
<reference evidence="2 3" key="1">
    <citation type="submission" date="2016-07" db="EMBL/GenBank/DDBJ databases">
        <title>Draft genome of the white-rot fungus Obba rivulosa 3A-2.</title>
        <authorList>
            <consortium name="DOE Joint Genome Institute"/>
            <person name="Miettinen O."/>
            <person name="Riley R."/>
            <person name="Acob R."/>
            <person name="Barry K."/>
            <person name="Cullen D."/>
            <person name="De Vries R."/>
            <person name="Hainaut M."/>
            <person name="Hatakka A."/>
            <person name="Henrissat B."/>
            <person name="Hilden K."/>
            <person name="Kuo R."/>
            <person name="Labutti K."/>
            <person name="Lipzen A."/>
            <person name="Makela M.R."/>
            <person name="Sandor L."/>
            <person name="Spatafora J.W."/>
            <person name="Grigoriev I.V."/>
            <person name="Hibbett D.S."/>
        </authorList>
    </citation>
    <scope>NUCLEOTIDE SEQUENCE [LARGE SCALE GENOMIC DNA]</scope>
    <source>
        <strain evidence="2 3">3A-2</strain>
    </source>
</reference>
<feature type="compositionally biased region" description="Polar residues" evidence="1">
    <location>
        <begin position="72"/>
        <end position="88"/>
    </location>
</feature>
<name>A0A8E2DH35_9APHY</name>
<dbReference type="OrthoDB" id="2537432at2759"/>
<dbReference type="EMBL" id="KV722521">
    <property type="protein sequence ID" value="OCH86576.1"/>
    <property type="molecule type" value="Genomic_DNA"/>
</dbReference>
<evidence type="ECO:0000256" key="1">
    <source>
        <dbReference type="SAM" id="MobiDB-lite"/>
    </source>
</evidence>
<evidence type="ECO:0000313" key="2">
    <source>
        <dbReference type="EMBL" id="OCH86576.1"/>
    </source>
</evidence>
<dbReference type="PANTHER" id="PTHR34693">
    <property type="entry name" value="PROTEIN PAR32"/>
    <property type="match status" value="1"/>
</dbReference>
<feature type="compositionally biased region" description="Basic and acidic residues" evidence="1">
    <location>
        <begin position="250"/>
        <end position="261"/>
    </location>
</feature>
<dbReference type="InterPro" id="IPR022024">
    <property type="entry name" value="DUF3602"/>
</dbReference>
<feature type="region of interest" description="Disordered" evidence="1">
    <location>
        <begin position="1"/>
        <end position="287"/>
    </location>
</feature>
<accession>A0A8E2DH35</accession>
<organism evidence="2 3">
    <name type="scientific">Obba rivulosa</name>
    <dbReference type="NCBI Taxonomy" id="1052685"/>
    <lineage>
        <taxon>Eukaryota</taxon>
        <taxon>Fungi</taxon>
        <taxon>Dikarya</taxon>
        <taxon>Basidiomycota</taxon>
        <taxon>Agaricomycotina</taxon>
        <taxon>Agaricomycetes</taxon>
        <taxon>Polyporales</taxon>
        <taxon>Gelatoporiaceae</taxon>
        <taxon>Obba</taxon>
    </lineage>
</organism>
<feature type="compositionally biased region" description="Pro residues" evidence="1">
    <location>
        <begin position="188"/>
        <end position="199"/>
    </location>
</feature>